<organism evidence="4 5">
    <name type="scientific">Parthenolecanium corni</name>
    <dbReference type="NCBI Taxonomy" id="536013"/>
    <lineage>
        <taxon>Eukaryota</taxon>
        <taxon>Metazoa</taxon>
        <taxon>Ecdysozoa</taxon>
        <taxon>Arthropoda</taxon>
        <taxon>Hexapoda</taxon>
        <taxon>Insecta</taxon>
        <taxon>Pterygota</taxon>
        <taxon>Neoptera</taxon>
        <taxon>Paraneoptera</taxon>
        <taxon>Hemiptera</taxon>
        <taxon>Sternorrhyncha</taxon>
        <taxon>Coccoidea</taxon>
        <taxon>Coccidae</taxon>
        <taxon>Parthenolecanium</taxon>
    </lineage>
</organism>
<evidence type="ECO:0000313" key="4">
    <source>
        <dbReference type="EMBL" id="KAK7582184.1"/>
    </source>
</evidence>
<evidence type="ECO:0000256" key="3">
    <source>
        <dbReference type="SAM" id="MobiDB-lite"/>
    </source>
</evidence>
<proteinExistence type="predicted"/>
<keyword evidence="5" id="KW-1185">Reference proteome</keyword>
<evidence type="ECO:0000256" key="1">
    <source>
        <dbReference type="ARBA" id="ARBA00004123"/>
    </source>
</evidence>
<dbReference type="PANTHER" id="PTHR24341">
    <property type="entry name" value="HOMEOBOX PROTEIN ENGRAILED"/>
    <property type="match status" value="1"/>
</dbReference>
<comment type="caution">
    <text evidence="4">The sequence shown here is derived from an EMBL/GenBank/DDBJ whole genome shotgun (WGS) entry which is preliminary data.</text>
</comment>
<dbReference type="AlphaFoldDB" id="A0AAN9TD04"/>
<sequence length="464" mass="49214">MALETERCSPQNASSPGPNEVTQNPGTNGGSSSSGYASPVVTEASIHSKSKSAFHQIALLSQKIEGAAVDILEEKPSPAELYSATVTPTSLTTSTPPSNFCSPISTSGCAHLSNDSASSSPELTSAKEVPLTQLSMLQPPAIANLVAPTLPPSYACHKFTPEMYIAQLQNFHAAAAGGLPFNPFMFPGARLPALKMQLYNSGVAPALNMTANDYMLGLHNAKLMCEMLQIQQQQHSSVVIERGRSKPNDDPSLEEVPSHSPSAGVSVGTFTSSVTVSNGDMYSRPDSPCSSVNSSKCYKQCSCSPSSIKGEPSRSPSPVALCQAASQAAPPTRPLPFSVDNILRPEFGKSLHSVGSTTSNGVDHHAKLVATVAAAGKRRRASSPLQQLMLPRSKHLKYERMTMDDSASVTSTKDSMSPRPTTDNEESADRLTDDSSSTCDKDSDKPWPAWVYCTRYSDRPSSGE</sequence>
<dbReference type="EMBL" id="JBBCAQ010000033">
    <property type="protein sequence ID" value="KAK7582184.1"/>
    <property type="molecule type" value="Genomic_DNA"/>
</dbReference>
<reference evidence="4 5" key="1">
    <citation type="submission" date="2024-03" db="EMBL/GenBank/DDBJ databases">
        <title>Adaptation during the transition from Ophiocordyceps entomopathogen to insect associate is accompanied by gene loss and intensified selection.</title>
        <authorList>
            <person name="Ward C.M."/>
            <person name="Onetto C.A."/>
            <person name="Borneman A.R."/>
        </authorList>
    </citation>
    <scope>NUCLEOTIDE SEQUENCE [LARGE SCALE GENOMIC DNA]</scope>
    <source>
        <strain evidence="4">AWRI1</strain>
        <tissue evidence="4">Single Adult Female</tissue>
    </source>
</reference>
<evidence type="ECO:0000256" key="2">
    <source>
        <dbReference type="ARBA" id="ARBA00023242"/>
    </source>
</evidence>
<keyword evidence="2" id="KW-0539">Nucleus</keyword>
<dbReference type="Proteomes" id="UP001367676">
    <property type="component" value="Unassembled WGS sequence"/>
</dbReference>
<dbReference type="PANTHER" id="PTHR24341:SF6">
    <property type="entry name" value="HOMEOBOX PROTEIN INVECTED"/>
    <property type="match status" value="1"/>
</dbReference>
<dbReference type="InterPro" id="IPR050720">
    <property type="entry name" value="Engrailed_Homeobox_TFs"/>
</dbReference>
<comment type="subcellular location">
    <subcellularLocation>
        <location evidence="1">Nucleus</location>
    </subcellularLocation>
</comment>
<accession>A0AAN9TD04</accession>
<feature type="region of interest" description="Disordered" evidence="3">
    <location>
        <begin position="1"/>
        <end position="38"/>
    </location>
</feature>
<feature type="region of interest" description="Disordered" evidence="3">
    <location>
        <begin position="400"/>
        <end position="448"/>
    </location>
</feature>
<feature type="compositionally biased region" description="Basic and acidic residues" evidence="3">
    <location>
        <begin position="427"/>
        <end position="445"/>
    </location>
</feature>
<feature type="compositionally biased region" description="Polar residues" evidence="3">
    <location>
        <begin position="405"/>
        <end position="421"/>
    </location>
</feature>
<name>A0AAN9TD04_9HEMI</name>
<dbReference type="GO" id="GO:0000978">
    <property type="term" value="F:RNA polymerase II cis-regulatory region sequence-specific DNA binding"/>
    <property type="evidence" value="ECO:0007669"/>
    <property type="project" value="TreeGrafter"/>
</dbReference>
<evidence type="ECO:0000313" key="5">
    <source>
        <dbReference type="Proteomes" id="UP001367676"/>
    </source>
</evidence>
<dbReference type="GO" id="GO:0000981">
    <property type="term" value="F:DNA-binding transcription factor activity, RNA polymerase II-specific"/>
    <property type="evidence" value="ECO:0007669"/>
    <property type="project" value="TreeGrafter"/>
</dbReference>
<dbReference type="GO" id="GO:0030182">
    <property type="term" value="P:neuron differentiation"/>
    <property type="evidence" value="ECO:0007669"/>
    <property type="project" value="TreeGrafter"/>
</dbReference>
<protein>
    <submittedName>
        <fullName evidence="4">Uncharacterized protein</fullName>
    </submittedName>
</protein>
<dbReference type="GO" id="GO:0005634">
    <property type="term" value="C:nucleus"/>
    <property type="evidence" value="ECO:0007669"/>
    <property type="project" value="UniProtKB-SubCell"/>
</dbReference>
<gene>
    <name evidence="4" type="ORF">V9T40_013629</name>
</gene>
<feature type="region of interest" description="Disordered" evidence="3">
    <location>
        <begin position="236"/>
        <end position="267"/>
    </location>
</feature>
<feature type="compositionally biased region" description="Polar residues" evidence="3">
    <location>
        <begin position="8"/>
        <end position="26"/>
    </location>
</feature>